<organism evidence="1 2">
    <name type="scientific">Zoogloea dura</name>
    <dbReference type="NCBI Taxonomy" id="2728840"/>
    <lineage>
        <taxon>Bacteria</taxon>
        <taxon>Pseudomonadati</taxon>
        <taxon>Pseudomonadota</taxon>
        <taxon>Betaproteobacteria</taxon>
        <taxon>Rhodocyclales</taxon>
        <taxon>Zoogloeaceae</taxon>
        <taxon>Zoogloea</taxon>
    </lineage>
</organism>
<dbReference type="Proteomes" id="UP000580043">
    <property type="component" value="Unassembled WGS sequence"/>
</dbReference>
<dbReference type="SUPFAM" id="SSF53098">
    <property type="entry name" value="Ribonuclease H-like"/>
    <property type="match status" value="1"/>
</dbReference>
<dbReference type="GO" id="GO:0003676">
    <property type="term" value="F:nucleic acid binding"/>
    <property type="evidence" value="ECO:0007669"/>
    <property type="project" value="InterPro"/>
</dbReference>
<dbReference type="Gene3D" id="3.30.420.10">
    <property type="entry name" value="Ribonuclease H-like superfamily/Ribonuclease H"/>
    <property type="match status" value="1"/>
</dbReference>
<evidence type="ECO:0000313" key="2">
    <source>
        <dbReference type="Proteomes" id="UP000580043"/>
    </source>
</evidence>
<proteinExistence type="predicted"/>
<sequence length="189" mass="21181">MGPPISSAFNVPPTLPPIIDVEASGFGTASYPIEVGVALPDGRTYCSLVRPLAQWTHWDDSAEQVHRVSRNTLVKHGRPPEDVADEVNDLLAGQTVYCDAWYHDLTWLSRLFEATGRVQAFRLDDIRCLLNEAQADHWNSTRTRIQADLGLHRHRASNDARILQATLQRVRLDHPAPGRMPGSAQKEMR</sequence>
<dbReference type="AlphaFoldDB" id="A0A848G2R0"/>
<dbReference type="InterPro" id="IPR036397">
    <property type="entry name" value="RNaseH_sf"/>
</dbReference>
<dbReference type="EMBL" id="JABBGA010000004">
    <property type="protein sequence ID" value="NML25574.1"/>
    <property type="molecule type" value="Genomic_DNA"/>
</dbReference>
<evidence type="ECO:0008006" key="3">
    <source>
        <dbReference type="Google" id="ProtNLM"/>
    </source>
</evidence>
<dbReference type="InterPro" id="IPR012337">
    <property type="entry name" value="RNaseH-like_sf"/>
</dbReference>
<reference evidence="1 2" key="1">
    <citation type="submission" date="2020-04" db="EMBL/GenBank/DDBJ databases">
        <title>Zoogloea sp. G-4-1-14 isolated from soil.</title>
        <authorList>
            <person name="Dahal R.H."/>
        </authorList>
    </citation>
    <scope>NUCLEOTIDE SEQUENCE [LARGE SCALE GENOMIC DNA]</scope>
    <source>
        <strain evidence="1 2">G-4-1-14</strain>
    </source>
</reference>
<accession>A0A848G2R0</accession>
<protein>
    <recommendedName>
        <fullName evidence="3">Exonuclease domain-containing protein</fullName>
    </recommendedName>
</protein>
<comment type="caution">
    <text evidence="1">The sequence shown here is derived from an EMBL/GenBank/DDBJ whole genome shotgun (WGS) entry which is preliminary data.</text>
</comment>
<gene>
    <name evidence="1" type="ORF">HHL15_07455</name>
</gene>
<keyword evidence="2" id="KW-1185">Reference proteome</keyword>
<name>A0A848G2R0_9RHOO</name>
<evidence type="ECO:0000313" key="1">
    <source>
        <dbReference type="EMBL" id="NML25574.1"/>
    </source>
</evidence>